<feature type="domain" description="CRAL-TRIO" evidence="1">
    <location>
        <begin position="91"/>
        <end position="253"/>
    </location>
</feature>
<dbReference type="EMBL" id="GEFM01004119">
    <property type="protein sequence ID" value="JAP71677.1"/>
    <property type="molecule type" value="mRNA"/>
</dbReference>
<dbReference type="SUPFAM" id="SSF46938">
    <property type="entry name" value="CRAL/TRIO N-terminal domain"/>
    <property type="match status" value="1"/>
</dbReference>
<dbReference type="Gene3D" id="3.40.525.10">
    <property type="entry name" value="CRAL-TRIO lipid binding domain"/>
    <property type="match status" value="1"/>
</dbReference>
<dbReference type="SMART" id="SM01100">
    <property type="entry name" value="CRAL_TRIO_N"/>
    <property type="match status" value="1"/>
</dbReference>
<dbReference type="InterPro" id="IPR036273">
    <property type="entry name" value="CRAL/TRIO_N_dom_sf"/>
</dbReference>
<dbReference type="SMART" id="SM00516">
    <property type="entry name" value="SEC14"/>
    <property type="match status" value="1"/>
</dbReference>
<protein>
    <submittedName>
        <fullName evidence="2">Putative phosphatidylinositol transfer protein sec14</fullName>
    </submittedName>
</protein>
<dbReference type="InterPro" id="IPR001251">
    <property type="entry name" value="CRAL-TRIO_dom"/>
</dbReference>
<name>A0A131XYB5_IXORI</name>
<dbReference type="CDD" id="cd00170">
    <property type="entry name" value="SEC14"/>
    <property type="match status" value="1"/>
</dbReference>
<evidence type="ECO:0000259" key="1">
    <source>
        <dbReference type="PROSITE" id="PS50191"/>
    </source>
</evidence>
<accession>A0A131XYB5</accession>
<dbReference type="SUPFAM" id="SSF52087">
    <property type="entry name" value="CRAL/TRIO domain"/>
    <property type="match status" value="1"/>
</dbReference>
<dbReference type="Gene3D" id="1.10.8.20">
    <property type="entry name" value="N-terminal domain of phosphatidylinositol transfer protein sec14p"/>
    <property type="match status" value="1"/>
</dbReference>
<dbReference type="PROSITE" id="PS50191">
    <property type="entry name" value="CRAL_TRIO"/>
    <property type="match status" value="1"/>
</dbReference>
<reference evidence="2" key="1">
    <citation type="submission" date="2016-02" db="EMBL/GenBank/DDBJ databases">
        <title>RNAseq analyses of the midgut from blood- or serum-fed Ixodes ricinus ticks.</title>
        <authorList>
            <person name="Perner J."/>
            <person name="Provaznik J."/>
            <person name="Schrenkova J."/>
            <person name="Urbanova V."/>
            <person name="Ribeiro J.M."/>
            <person name="Kopacek P."/>
        </authorList>
    </citation>
    <scope>NUCLEOTIDE SEQUENCE</scope>
    <source>
        <tissue evidence="2">Gut</tissue>
    </source>
</reference>
<dbReference type="GO" id="GO:0016020">
    <property type="term" value="C:membrane"/>
    <property type="evidence" value="ECO:0007669"/>
    <property type="project" value="TreeGrafter"/>
</dbReference>
<sequence length="278" mass="33134">MPELSPDLRLMAEREVGETEQVKKEAVAQLRTLLAEEPYLKCQTDEEFLVKFLRSRKFRVEDTFKIIRNYFQARTEHKEMFEDLLPTHIKFDEVLRKNKLVTILKECDPHGRRIAILKIGAWNPSICTLNEFFRASIVSFEYFLLDERFQIAGVVVVVDEGGLSVAHLRYYTPFELRKFVKLVQDCYPARVRGIYIVNHPPIFEVFYNVTKMFMNRKLVKRVRFIGRRYEELHKLIPPKQLPEDYGGSMSSYDYDGFEKELQRKQEFFTELSQYGYKR</sequence>
<proteinExistence type="evidence at transcript level"/>
<dbReference type="GO" id="GO:1902936">
    <property type="term" value="F:phosphatidylinositol bisphosphate binding"/>
    <property type="evidence" value="ECO:0007669"/>
    <property type="project" value="TreeGrafter"/>
</dbReference>
<dbReference type="InterPro" id="IPR036865">
    <property type="entry name" value="CRAL-TRIO_dom_sf"/>
</dbReference>
<dbReference type="PANTHER" id="PTHR10174:SF130">
    <property type="entry name" value="ALPHA-TOCOPHEROL TRANSFER PROTEIN-LIKE"/>
    <property type="match status" value="1"/>
</dbReference>
<dbReference type="PANTHER" id="PTHR10174">
    <property type="entry name" value="ALPHA-TOCOPHEROL TRANSFER PROTEIN-RELATED"/>
    <property type="match status" value="1"/>
</dbReference>
<dbReference type="InterPro" id="IPR011074">
    <property type="entry name" value="CRAL/TRIO_N_dom"/>
</dbReference>
<dbReference type="Pfam" id="PF00650">
    <property type="entry name" value="CRAL_TRIO"/>
    <property type="match status" value="1"/>
</dbReference>
<dbReference type="PRINTS" id="PR00180">
    <property type="entry name" value="CRETINALDHBP"/>
</dbReference>
<evidence type="ECO:0000313" key="2">
    <source>
        <dbReference type="EMBL" id="JAP71677.1"/>
    </source>
</evidence>
<dbReference type="AlphaFoldDB" id="A0A131XYB5"/>
<organism evidence="2">
    <name type="scientific">Ixodes ricinus</name>
    <name type="common">Common tick</name>
    <name type="synonym">Acarus ricinus</name>
    <dbReference type="NCBI Taxonomy" id="34613"/>
    <lineage>
        <taxon>Eukaryota</taxon>
        <taxon>Metazoa</taxon>
        <taxon>Ecdysozoa</taxon>
        <taxon>Arthropoda</taxon>
        <taxon>Chelicerata</taxon>
        <taxon>Arachnida</taxon>
        <taxon>Acari</taxon>
        <taxon>Parasitiformes</taxon>
        <taxon>Ixodida</taxon>
        <taxon>Ixodoidea</taxon>
        <taxon>Ixodidae</taxon>
        <taxon>Ixodinae</taxon>
        <taxon>Ixodes</taxon>
    </lineage>
</organism>